<protein>
    <submittedName>
        <fullName evidence="2">Uncharacterized protein</fullName>
    </submittedName>
</protein>
<gene>
    <name evidence="2" type="ORF">MTE01_26640</name>
</gene>
<dbReference type="SUPFAM" id="SSF50985">
    <property type="entry name" value="RCC1/BLIP-II"/>
    <property type="match status" value="1"/>
</dbReference>
<dbReference type="AlphaFoldDB" id="A0A4Y3QP24"/>
<reference evidence="2 3" key="1">
    <citation type="submission" date="2019-06" db="EMBL/GenBank/DDBJ databases">
        <title>Whole genome shotgun sequence of Microbacterium testaceum NBRC 12675.</title>
        <authorList>
            <person name="Hosoyama A."/>
            <person name="Uohara A."/>
            <person name="Ohji S."/>
            <person name="Ichikawa N."/>
        </authorList>
    </citation>
    <scope>NUCLEOTIDE SEQUENCE [LARGE SCALE GENOMIC DNA]</scope>
    <source>
        <strain evidence="2 3">NBRC 12675</strain>
    </source>
</reference>
<dbReference type="Pfam" id="PF00415">
    <property type="entry name" value="RCC1"/>
    <property type="match status" value="2"/>
</dbReference>
<dbReference type="InterPro" id="IPR051553">
    <property type="entry name" value="Ran_GTPase-activating"/>
</dbReference>
<feature type="signal peptide" evidence="1">
    <location>
        <begin position="1"/>
        <end position="28"/>
    </location>
</feature>
<dbReference type="InterPro" id="IPR009091">
    <property type="entry name" value="RCC1/BLIP-II"/>
</dbReference>
<keyword evidence="1" id="KW-0732">Signal</keyword>
<dbReference type="Pfam" id="PF13540">
    <property type="entry name" value="RCC1_2"/>
    <property type="match status" value="3"/>
</dbReference>
<dbReference type="GO" id="GO:0005085">
    <property type="term" value="F:guanyl-nucleotide exchange factor activity"/>
    <property type="evidence" value="ECO:0007669"/>
    <property type="project" value="TreeGrafter"/>
</dbReference>
<dbReference type="InterPro" id="IPR000408">
    <property type="entry name" value="Reg_chr_condens"/>
</dbReference>
<dbReference type="Gene3D" id="2.130.10.30">
    <property type="entry name" value="Regulator of chromosome condensation 1/beta-lactamase-inhibitor protein II"/>
    <property type="match status" value="2"/>
</dbReference>
<dbReference type="PROSITE" id="PS00626">
    <property type="entry name" value="RCC1_2"/>
    <property type="match status" value="1"/>
</dbReference>
<dbReference type="RefSeq" id="WP_170210704.1">
    <property type="nucleotide sequence ID" value="NZ_BJML01000009.1"/>
</dbReference>
<dbReference type="GO" id="GO:0005737">
    <property type="term" value="C:cytoplasm"/>
    <property type="evidence" value="ECO:0007669"/>
    <property type="project" value="TreeGrafter"/>
</dbReference>
<sequence length="530" mass="56427">MKSTGRRSFRRAKALLSVLALLSLGVGAGGSTGAYFTAANSIKGNALSSATLSSPEGLSVVGGNNSDSISWSSATNQSWAVSNNVSSGVTYTLSRAYPNQGYETVYSGSGTSYTDPGAQQTALKYKQVSSGFTHTLGLTEDGRVYSWGSNNAGQRAYEDTVKYSFPTKVTLPGTAVQVEAGYEFSLALLQDGTVYAWGRNDYGQLGDGTLTLKKTPTKVNLPSNVVISSLSHLAPRSFDAFAVTTAGDVYAWGRNGRGQLGIGSGVDQNIPVKVSGTYKSVAAGDLHTLAIDNYGDLWVWGYGKDGRLGDGATNGYDRPTRISRDKDGSWLPPFTDIRAGLAFSLAVDNSGRVWITGSMFDDVTPGRGYFEQLSLPAPAVAIAAGQHTACAILNNQQLWCWGSNEGTSSLLGDGTQQTQRYPIRNQMTGNLPVQSVTIGFYNVFAITTQQDSAKSNVLAWGLDDDYQRGTGQDPTPSNSTKQYAEWVYPTLVCPSGSSRRGSYCTIPSGTTYSLKYSYLGWTSPVSTQTK</sequence>
<dbReference type="PANTHER" id="PTHR45982:SF1">
    <property type="entry name" value="REGULATOR OF CHROMOSOME CONDENSATION"/>
    <property type="match status" value="1"/>
</dbReference>
<comment type="caution">
    <text evidence="2">The sequence shown here is derived from an EMBL/GenBank/DDBJ whole genome shotgun (WGS) entry which is preliminary data.</text>
</comment>
<feature type="chain" id="PRO_5038927298" evidence="1">
    <location>
        <begin position="29"/>
        <end position="530"/>
    </location>
</feature>
<dbReference type="EMBL" id="BJML01000009">
    <property type="protein sequence ID" value="GEB46719.1"/>
    <property type="molecule type" value="Genomic_DNA"/>
</dbReference>
<evidence type="ECO:0000256" key="1">
    <source>
        <dbReference type="SAM" id="SignalP"/>
    </source>
</evidence>
<dbReference type="GeneID" id="57145347"/>
<organism evidence="2 3">
    <name type="scientific">Microbacterium testaceum</name>
    <name type="common">Aureobacterium testaceum</name>
    <name type="synonym">Brevibacterium testaceum</name>
    <dbReference type="NCBI Taxonomy" id="2033"/>
    <lineage>
        <taxon>Bacteria</taxon>
        <taxon>Bacillati</taxon>
        <taxon>Actinomycetota</taxon>
        <taxon>Actinomycetes</taxon>
        <taxon>Micrococcales</taxon>
        <taxon>Microbacteriaceae</taxon>
        <taxon>Microbacterium</taxon>
    </lineage>
</organism>
<dbReference type="Proteomes" id="UP000319525">
    <property type="component" value="Unassembled WGS sequence"/>
</dbReference>
<dbReference type="PROSITE" id="PS50012">
    <property type="entry name" value="RCC1_3"/>
    <property type="match status" value="5"/>
</dbReference>
<dbReference type="PANTHER" id="PTHR45982">
    <property type="entry name" value="REGULATOR OF CHROMOSOME CONDENSATION"/>
    <property type="match status" value="1"/>
</dbReference>
<name>A0A4Y3QP24_MICTE</name>
<accession>A0A4Y3QP24</accession>
<dbReference type="PRINTS" id="PR00633">
    <property type="entry name" value="RCCNDNSATION"/>
</dbReference>
<evidence type="ECO:0000313" key="2">
    <source>
        <dbReference type="EMBL" id="GEB46719.1"/>
    </source>
</evidence>
<proteinExistence type="predicted"/>
<evidence type="ECO:0000313" key="3">
    <source>
        <dbReference type="Proteomes" id="UP000319525"/>
    </source>
</evidence>